<comment type="subcellular location">
    <subcellularLocation>
        <location evidence="3">Cytoplasm</location>
    </subcellularLocation>
</comment>
<dbReference type="EMBL" id="UHFR01000005">
    <property type="protein sequence ID" value="SUN75676.1"/>
    <property type="molecule type" value="Genomic_DNA"/>
</dbReference>
<reference evidence="4" key="1">
    <citation type="submission" date="2018-06" db="EMBL/GenBank/DDBJ databases">
        <authorList>
            <consortium name="Pathogen Informatics"/>
            <person name="Doyle S."/>
        </authorList>
    </citation>
    <scope>NUCLEOTIDE SEQUENCE [LARGE SCALE GENOMIC DNA]</scope>
    <source>
        <strain evidence="4">NCTC13765</strain>
    </source>
</reference>
<comment type="caution">
    <text evidence="3">Once thought to be involved in copper homeostasis, experiments in E.coli have shown this is not the case.</text>
</comment>
<dbReference type="PANTHER" id="PTHR12598">
    <property type="entry name" value="COPPER HOMEOSTASIS PROTEIN CUTC"/>
    <property type="match status" value="1"/>
</dbReference>
<evidence type="ECO:0000313" key="5">
    <source>
        <dbReference type="Proteomes" id="UP000254634"/>
    </source>
</evidence>
<gene>
    <name evidence="3 4" type="primary">cutC</name>
    <name evidence="4" type="ORF">NCTC13765_00109</name>
</gene>
<proteinExistence type="inferred from homology"/>
<dbReference type="STRING" id="1123307.GCA_000380065_01209"/>
<name>A0A380KXK9_9STRE</name>
<evidence type="ECO:0000256" key="3">
    <source>
        <dbReference type="HAMAP-Rule" id="MF_00795"/>
    </source>
</evidence>
<accession>A0A380KXK9</accession>
<comment type="similarity">
    <text evidence="1 3">Belongs to the CutC family.</text>
</comment>
<dbReference type="InterPro" id="IPR005627">
    <property type="entry name" value="CutC-like"/>
</dbReference>
<dbReference type="Gene3D" id="3.20.20.380">
    <property type="entry name" value="Copper homeostasis (CutC) domain"/>
    <property type="match status" value="1"/>
</dbReference>
<protein>
    <recommendedName>
        <fullName evidence="3">PF03932 family protein CutC</fullName>
    </recommendedName>
</protein>
<dbReference type="PANTHER" id="PTHR12598:SF0">
    <property type="entry name" value="COPPER HOMEOSTASIS PROTEIN CUTC HOMOLOG"/>
    <property type="match status" value="1"/>
</dbReference>
<evidence type="ECO:0000256" key="1">
    <source>
        <dbReference type="ARBA" id="ARBA00007768"/>
    </source>
</evidence>
<sequence length="218" mass="24317">MIYEFCAENLTDLQKAFEAGARRVELCDNLAVGGTTPSYGIIKEACIWARKNDVDIQTMIRPRGGDFVYNPIEVESMIADIAIAIDRGSNGVVLGCLTDEGWLDEAALAYLSDQVDHFRSLGDECELVFHMAFDCIPRERQFEAIDWLAENGFSRILTRAGKNGDSLEERLAWYKELIKHAAGRLTILPGGGINLDNRQRFIDELGVNELHGSKVVFS</sequence>
<dbReference type="SUPFAM" id="SSF110395">
    <property type="entry name" value="CutC-like"/>
    <property type="match status" value="1"/>
</dbReference>
<dbReference type="AlphaFoldDB" id="A0A380KXK9"/>
<dbReference type="GO" id="GO:0005737">
    <property type="term" value="C:cytoplasm"/>
    <property type="evidence" value="ECO:0007669"/>
    <property type="project" value="UniProtKB-SubCell"/>
</dbReference>
<dbReference type="Proteomes" id="UP000254634">
    <property type="component" value="Unassembled WGS sequence"/>
</dbReference>
<keyword evidence="2 3" id="KW-0963">Cytoplasm</keyword>
<dbReference type="RefSeq" id="WP_018371912.1">
    <property type="nucleotide sequence ID" value="NZ_UHFR01000005.1"/>
</dbReference>
<evidence type="ECO:0000313" key="4">
    <source>
        <dbReference type="EMBL" id="SUN75676.1"/>
    </source>
</evidence>
<organism evidence="4 5">
    <name type="scientific">Streptococcus massiliensis</name>
    <dbReference type="NCBI Taxonomy" id="313439"/>
    <lineage>
        <taxon>Bacteria</taxon>
        <taxon>Bacillati</taxon>
        <taxon>Bacillota</taxon>
        <taxon>Bacilli</taxon>
        <taxon>Lactobacillales</taxon>
        <taxon>Streptococcaceae</taxon>
        <taxon>Streptococcus</taxon>
    </lineage>
</organism>
<dbReference type="Pfam" id="PF03932">
    <property type="entry name" value="CutC"/>
    <property type="match status" value="1"/>
</dbReference>
<keyword evidence="5" id="KW-1185">Reference proteome</keyword>
<dbReference type="HAMAP" id="MF_00795">
    <property type="entry name" value="CutC"/>
    <property type="match status" value="1"/>
</dbReference>
<dbReference type="FunFam" id="3.20.20.380:FF:000003">
    <property type="entry name" value="Copper homeostasis protein CutC"/>
    <property type="match status" value="1"/>
</dbReference>
<dbReference type="GO" id="GO:0005507">
    <property type="term" value="F:copper ion binding"/>
    <property type="evidence" value="ECO:0007669"/>
    <property type="project" value="TreeGrafter"/>
</dbReference>
<dbReference type="InterPro" id="IPR036822">
    <property type="entry name" value="CutC-like_dom_sf"/>
</dbReference>
<dbReference type="OrthoDB" id="9815677at2"/>
<evidence type="ECO:0000256" key="2">
    <source>
        <dbReference type="ARBA" id="ARBA00022490"/>
    </source>
</evidence>